<sequence length="70" mass="7830">MSVAHITCPSQDKASEMGQTWRLQCGQHEGREKASVVALAQMSLQLYKHLSNLRSDGDALLELSRSQSWE</sequence>
<protein>
    <submittedName>
        <fullName evidence="1">Uncharacterized protein</fullName>
    </submittedName>
</protein>
<evidence type="ECO:0000313" key="2">
    <source>
        <dbReference type="Proteomes" id="UP000324222"/>
    </source>
</evidence>
<gene>
    <name evidence="1" type="ORF">E2C01_019626</name>
</gene>
<dbReference type="EMBL" id="VSRR010001605">
    <property type="protein sequence ID" value="MPC26486.1"/>
    <property type="molecule type" value="Genomic_DNA"/>
</dbReference>
<proteinExistence type="predicted"/>
<dbReference type="Proteomes" id="UP000324222">
    <property type="component" value="Unassembled WGS sequence"/>
</dbReference>
<dbReference type="AlphaFoldDB" id="A0A5B7DZV9"/>
<organism evidence="1 2">
    <name type="scientific">Portunus trituberculatus</name>
    <name type="common">Swimming crab</name>
    <name type="synonym">Neptunus trituberculatus</name>
    <dbReference type="NCBI Taxonomy" id="210409"/>
    <lineage>
        <taxon>Eukaryota</taxon>
        <taxon>Metazoa</taxon>
        <taxon>Ecdysozoa</taxon>
        <taxon>Arthropoda</taxon>
        <taxon>Crustacea</taxon>
        <taxon>Multicrustacea</taxon>
        <taxon>Malacostraca</taxon>
        <taxon>Eumalacostraca</taxon>
        <taxon>Eucarida</taxon>
        <taxon>Decapoda</taxon>
        <taxon>Pleocyemata</taxon>
        <taxon>Brachyura</taxon>
        <taxon>Eubrachyura</taxon>
        <taxon>Portunoidea</taxon>
        <taxon>Portunidae</taxon>
        <taxon>Portuninae</taxon>
        <taxon>Portunus</taxon>
    </lineage>
</organism>
<accession>A0A5B7DZV9</accession>
<evidence type="ECO:0000313" key="1">
    <source>
        <dbReference type="EMBL" id="MPC26486.1"/>
    </source>
</evidence>
<comment type="caution">
    <text evidence="1">The sequence shown here is derived from an EMBL/GenBank/DDBJ whole genome shotgun (WGS) entry which is preliminary data.</text>
</comment>
<name>A0A5B7DZV9_PORTR</name>
<reference evidence="1 2" key="1">
    <citation type="submission" date="2019-05" db="EMBL/GenBank/DDBJ databases">
        <title>Another draft genome of Portunus trituberculatus and its Hox gene families provides insights of decapod evolution.</title>
        <authorList>
            <person name="Jeong J.-H."/>
            <person name="Song I."/>
            <person name="Kim S."/>
            <person name="Choi T."/>
            <person name="Kim D."/>
            <person name="Ryu S."/>
            <person name="Kim W."/>
        </authorList>
    </citation>
    <scope>NUCLEOTIDE SEQUENCE [LARGE SCALE GENOMIC DNA]</scope>
    <source>
        <tissue evidence="1">Muscle</tissue>
    </source>
</reference>
<keyword evidence="2" id="KW-1185">Reference proteome</keyword>